<sequence>MNPLNQIQTMARNLAGSGQYRMIAILGSAALAIAMIAAAALYFGQTTYDTLYVGLKGDDVTEMSTTLGAANIPFKIGKDGASISVPTDSKNRARMLLADRGLPSSTSAGYELFDKVGSLGLTSFMQKVTRVRALQGEIARTIESIDGITGSRVHIVMADRGNFRTAGQKPTASVMIRADGDAGRKAASSIRHLVAASVPGLSVDDVTVLDQTGRLLASGEADGNGSGTQSLSLTQNVQSQIENNIERALSPVLGMENFRTSVTADLDTDAQKVDSVVYDPDSKVVRSVRTTKESENSDRTTPSKPATVDSNLPQAQPQTSDSGPKSTENNDRKEEQTNYEINSTRTHTERNGFRVEKLSVAVMVNRARVAKLLGGKPTDKQIDAYVQQLKQTAATAAGLDDARGDKITISAMSFLDDQVPASTTADAGLMDSLGQHTSGIINAIAFVLVAFLVVWFGLRPLARSLQAGNDDRAGDPALPTVEDVDGLELPDYAPDDAAGARPSALGFDGADGYTMTPEEGPTFNRRVREGPEKRLARMVEINEERAAKILRKWAAEEEAA</sequence>
<keyword evidence="15" id="KW-1185">Reference proteome</keyword>
<keyword evidence="14" id="KW-0966">Cell projection</keyword>
<evidence type="ECO:0000259" key="12">
    <source>
        <dbReference type="Pfam" id="PF01514"/>
    </source>
</evidence>
<dbReference type="GO" id="GO:0005886">
    <property type="term" value="C:plasma membrane"/>
    <property type="evidence" value="ECO:0007669"/>
    <property type="project" value="UniProtKB-SubCell"/>
</dbReference>
<name>A0A506U0R0_9HYPH</name>
<keyword evidence="14" id="KW-0282">Flagellum</keyword>
<dbReference type="Pfam" id="PF08345">
    <property type="entry name" value="YscJ_FliF_C"/>
    <property type="match status" value="1"/>
</dbReference>
<evidence type="ECO:0000256" key="6">
    <source>
        <dbReference type="ARBA" id="ARBA00022989"/>
    </source>
</evidence>
<evidence type="ECO:0000259" key="13">
    <source>
        <dbReference type="Pfam" id="PF08345"/>
    </source>
</evidence>
<dbReference type="PANTHER" id="PTHR30046:SF0">
    <property type="entry name" value="FLAGELLAR M-RING PROTEIN"/>
    <property type="match status" value="1"/>
</dbReference>
<dbReference type="NCBIfam" id="TIGR00206">
    <property type="entry name" value="fliF"/>
    <property type="match status" value="1"/>
</dbReference>
<keyword evidence="7 11" id="KW-0472">Membrane</keyword>
<feature type="domain" description="Flagellar M-ring C-terminal" evidence="13">
    <location>
        <begin position="249"/>
        <end position="414"/>
    </location>
</feature>
<dbReference type="PRINTS" id="PR01009">
    <property type="entry name" value="FLGMRINGFLIF"/>
</dbReference>
<dbReference type="InterPro" id="IPR000067">
    <property type="entry name" value="FlgMring_FliF"/>
</dbReference>
<keyword evidence="8 9" id="KW-0975">Bacterial flagellum</keyword>
<keyword evidence="14" id="KW-0969">Cilium</keyword>
<keyword evidence="6 11" id="KW-1133">Transmembrane helix</keyword>
<dbReference type="InterPro" id="IPR006182">
    <property type="entry name" value="FliF_N_dom"/>
</dbReference>
<evidence type="ECO:0000313" key="14">
    <source>
        <dbReference type="EMBL" id="TPW26189.1"/>
    </source>
</evidence>
<protein>
    <recommendedName>
        <fullName evidence="9">Flagellar M-ring protein</fullName>
    </recommendedName>
</protein>
<comment type="similarity">
    <text evidence="3 9">Belongs to the FliF family.</text>
</comment>
<comment type="subcellular location">
    <subcellularLocation>
        <location evidence="1 9">Bacterial flagellum basal body</location>
    </subcellularLocation>
    <subcellularLocation>
        <location evidence="2">Cell membrane</location>
        <topology evidence="2">Multi-pass membrane protein</topology>
    </subcellularLocation>
</comment>
<feature type="transmembrane region" description="Helical" evidence="11">
    <location>
        <begin position="20"/>
        <end position="43"/>
    </location>
</feature>
<evidence type="ECO:0000313" key="15">
    <source>
        <dbReference type="Proteomes" id="UP000320314"/>
    </source>
</evidence>
<evidence type="ECO:0000256" key="1">
    <source>
        <dbReference type="ARBA" id="ARBA00004117"/>
    </source>
</evidence>
<dbReference type="GO" id="GO:0071973">
    <property type="term" value="P:bacterial-type flagellum-dependent cell motility"/>
    <property type="evidence" value="ECO:0007669"/>
    <property type="project" value="InterPro"/>
</dbReference>
<evidence type="ECO:0000256" key="9">
    <source>
        <dbReference type="PIRNR" id="PIRNR004862"/>
    </source>
</evidence>
<dbReference type="EMBL" id="VHLH01000035">
    <property type="protein sequence ID" value="TPW26189.1"/>
    <property type="molecule type" value="Genomic_DNA"/>
</dbReference>
<evidence type="ECO:0000256" key="7">
    <source>
        <dbReference type="ARBA" id="ARBA00023136"/>
    </source>
</evidence>
<dbReference type="OrthoDB" id="9807026at2"/>
<evidence type="ECO:0000256" key="11">
    <source>
        <dbReference type="SAM" id="Phobius"/>
    </source>
</evidence>
<feature type="region of interest" description="Disordered" evidence="10">
    <location>
        <begin position="495"/>
        <end position="529"/>
    </location>
</feature>
<proteinExistence type="inferred from homology"/>
<reference evidence="14 15" key="1">
    <citation type="submission" date="2019-06" db="EMBL/GenBank/DDBJ databases">
        <authorList>
            <person name="Li M."/>
        </authorList>
    </citation>
    <scope>NUCLEOTIDE SEQUENCE [LARGE SCALE GENOMIC DNA]</scope>
    <source>
        <strain evidence="14 15">BGMRC6574</strain>
    </source>
</reference>
<feature type="transmembrane region" description="Helical" evidence="11">
    <location>
        <begin position="439"/>
        <end position="458"/>
    </location>
</feature>
<dbReference type="InterPro" id="IPR013556">
    <property type="entry name" value="Flag_M-ring_C"/>
</dbReference>
<dbReference type="GO" id="GO:0003774">
    <property type="term" value="F:cytoskeletal motor activity"/>
    <property type="evidence" value="ECO:0007669"/>
    <property type="project" value="InterPro"/>
</dbReference>
<dbReference type="Proteomes" id="UP000320314">
    <property type="component" value="Unassembled WGS sequence"/>
</dbReference>
<dbReference type="Pfam" id="PF01514">
    <property type="entry name" value="YscJ_FliF"/>
    <property type="match status" value="1"/>
</dbReference>
<dbReference type="AlphaFoldDB" id="A0A506U0R0"/>
<evidence type="ECO:0000256" key="5">
    <source>
        <dbReference type="ARBA" id="ARBA00022692"/>
    </source>
</evidence>
<accession>A0A506U0R0</accession>
<comment type="function">
    <text evidence="9">The M ring may be actively involved in energy transduction.</text>
</comment>
<dbReference type="InterPro" id="IPR045851">
    <property type="entry name" value="AMP-bd_C_sf"/>
</dbReference>
<dbReference type="GO" id="GO:0009431">
    <property type="term" value="C:bacterial-type flagellum basal body, MS ring"/>
    <property type="evidence" value="ECO:0007669"/>
    <property type="project" value="InterPro"/>
</dbReference>
<gene>
    <name evidence="14" type="primary">fliF</name>
    <name evidence="14" type="ORF">FJU11_15905</name>
</gene>
<feature type="domain" description="Flagellar M-ring N-terminal" evidence="12">
    <location>
        <begin position="45"/>
        <end position="217"/>
    </location>
</feature>
<evidence type="ECO:0000256" key="8">
    <source>
        <dbReference type="ARBA" id="ARBA00023143"/>
    </source>
</evidence>
<dbReference type="PIRSF" id="PIRSF004862">
    <property type="entry name" value="FliF"/>
    <property type="match status" value="1"/>
</dbReference>
<organism evidence="14 15">
    <name type="scientific">Pararhizobium mangrovi</name>
    <dbReference type="NCBI Taxonomy" id="2590452"/>
    <lineage>
        <taxon>Bacteria</taxon>
        <taxon>Pseudomonadati</taxon>
        <taxon>Pseudomonadota</taxon>
        <taxon>Alphaproteobacteria</taxon>
        <taxon>Hyphomicrobiales</taxon>
        <taxon>Rhizobiaceae</taxon>
        <taxon>Rhizobium/Agrobacterium group</taxon>
        <taxon>Pararhizobium</taxon>
    </lineage>
</organism>
<feature type="compositionally biased region" description="Polar residues" evidence="10">
    <location>
        <begin position="299"/>
        <end position="327"/>
    </location>
</feature>
<evidence type="ECO:0000256" key="10">
    <source>
        <dbReference type="SAM" id="MobiDB-lite"/>
    </source>
</evidence>
<keyword evidence="5 11" id="KW-0812">Transmembrane</keyword>
<dbReference type="Gene3D" id="3.30.300.30">
    <property type="match status" value="1"/>
</dbReference>
<feature type="compositionally biased region" description="Basic and acidic residues" evidence="10">
    <location>
        <begin position="287"/>
        <end position="298"/>
    </location>
</feature>
<dbReference type="PANTHER" id="PTHR30046">
    <property type="entry name" value="FLAGELLAR M-RING PROTEIN"/>
    <property type="match status" value="1"/>
</dbReference>
<dbReference type="RefSeq" id="WP_141168068.1">
    <property type="nucleotide sequence ID" value="NZ_VHLH01000035.1"/>
</dbReference>
<evidence type="ECO:0000256" key="3">
    <source>
        <dbReference type="ARBA" id="ARBA00007971"/>
    </source>
</evidence>
<feature type="region of interest" description="Disordered" evidence="10">
    <location>
        <begin position="287"/>
        <end position="348"/>
    </location>
</feature>
<evidence type="ECO:0000256" key="4">
    <source>
        <dbReference type="ARBA" id="ARBA00022475"/>
    </source>
</evidence>
<dbReference type="InterPro" id="IPR043427">
    <property type="entry name" value="YscJ/FliF"/>
</dbReference>
<evidence type="ECO:0000256" key="2">
    <source>
        <dbReference type="ARBA" id="ARBA00004651"/>
    </source>
</evidence>
<keyword evidence="4" id="KW-1003">Cell membrane</keyword>
<comment type="caution">
    <text evidence="14">The sequence shown here is derived from an EMBL/GenBank/DDBJ whole genome shotgun (WGS) entry which is preliminary data.</text>
</comment>